<dbReference type="EMBL" id="JACHKF010000001">
    <property type="protein sequence ID" value="MBB6568804.1"/>
    <property type="molecule type" value="Genomic_DNA"/>
</dbReference>
<protein>
    <submittedName>
        <fullName evidence="1">Uncharacterized protein YbjT (DUF2867 family)</fullName>
    </submittedName>
</protein>
<dbReference type="RefSeq" id="WP_171678872.1">
    <property type="nucleotide sequence ID" value="NZ_BAAAGT010000019.1"/>
</dbReference>
<comment type="caution">
    <text evidence="2">The sequence shown here is derived from an EMBL/GenBank/DDBJ whole genome shotgun (WGS) entry which is preliminary data.</text>
</comment>
<proteinExistence type="predicted"/>
<name>A0A7Y4P3Y7_9ACTN</name>
<evidence type="ECO:0000313" key="3">
    <source>
        <dbReference type="Proteomes" id="UP000534306"/>
    </source>
</evidence>
<dbReference type="EMBL" id="JABJRC010000014">
    <property type="protein sequence ID" value="NOL45573.1"/>
    <property type="molecule type" value="Genomic_DNA"/>
</dbReference>
<evidence type="ECO:0000313" key="4">
    <source>
        <dbReference type="Proteomes" id="UP000553957"/>
    </source>
</evidence>
<dbReference type="Proteomes" id="UP000553957">
    <property type="component" value="Unassembled WGS sequence"/>
</dbReference>
<reference evidence="2 3" key="1">
    <citation type="submission" date="2020-05" db="EMBL/GenBank/DDBJ databases">
        <title>Genome sequence of Kribbella sandramycini ATCC 39419.</title>
        <authorList>
            <person name="Maclea K.S."/>
            <person name="Fair J.L."/>
        </authorList>
    </citation>
    <scope>NUCLEOTIDE SEQUENCE [LARGE SCALE GENOMIC DNA]</scope>
    <source>
        <strain evidence="2 3">ATCC 39419</strain>
    </source>
</reference>
<accession>A0A7Y4P3Y7</accession>
<gene>
    <name evidence="1" type="ORF">HNR71_004441</name>
    <name evidence="2" type="ORF">HPO96_35560</name>
</gene>
<sequence>MSALLTGDEALTLAQQVATIGNVLGRPPAPFATWVQDHRADFEAPM</sequence>
<dbReference type="Proteomes" id="UP000534306">
    <property type="component" value="Unassembled WGS sequence"/>
</dbReference>
<evidence type="ECO:0000313" key="1">
    <source>
        <dbReference type="EMBL" id="MBB6568804.1"/>
    </source>
</evidence>
<evidence type="ECO:0000313" key="2">
    <source>
        <dbReference type="EMBL" id="NOL45573.1"/>
    </source>
</evidence>
<organism evidence="2 3">
    <name type="scientific">Kribbella sandramycini</name>
    <dbReference type="NCBI Taxonomy" id="60450"/>
    <lineage>
        <taxon>Bacteria</taxon>
        <taxon>Bacillati</taxon>
        <taxon>Actinomycetota</taxon>
        <taxon>Actinomycetes</taxon>
        <taxon>Propionibacteriales</taxon>
        <taxon>Kribbellaceae</taxon>
        <taxon>Kribbella</taxon>
    </lineage>
</organism>
<keyword evidence="3" id="KW-1185">Reference proteome</keyword>
<reference evidence="1 4" key="2">
    <citation type="submission" date="2020-08" db="EMBL/GenBank/DDBJ databases">
        <title>Sequencing the genomes of 1000 actinobacteria strains.</title>
        <authorList>
            <person name="Klenk H.-P."/>
        </authorList>
    </citation>
    <scope>NUCLEOTIDE SEQUENCE [LARGE SCALE GENOMIC DNA]</scope>
    <source>
        <strain evidence="1 4">DSM 15626</strain>
    </source>
</reference>
<dbReference type="AlphaFoldDB" id="A0A7Y4P3Y7"/>